<proteinExistence type="predicted"/>
<sequence length="429" mass="49468">MRSRRRAKPAASTYKASLPVELWFPILTEALRPPFILDTYCFASNMEEYHQMIAGDIYPTYLRPKEKQVLTTRTTLRLVCKQFDEIIKAIPNVPRKWILRDDNEPRSYRAPVPRWYTREQYEGIELRLDFERSTVVSASYPPVTIFSLFIRRTSQPSDPLYETGAINSASDIIQHPEKLQALHLRLDHCQCLDPVEVSGHLSAFTLLTTLSLRLGTSNLRDIINEPLCLPNLRVLFFDFVVFQVDKKALQLWTFERLSILSLDLRIASRGVHPVHSMPDVITSFIRRHGTRLYGLRLTPGPWSRPRNDGYLLPMEREAEWEFWASLPVLEVLSTNFNHFGVIAPEEHQNDKATPFSNAVRLNQLGRTTPSTILLGLTQAIEMCIYVSEIHVPSADPPWYLKALEVHEKASLQRLHQLCSLRNVALHYSL</sequence>
<evidence type="ECO:0000313" key="2">
    <source>
        <dbReference type="Proteomes" id="UP000054097"/>
    </source>
</evidence>
<dbReference type="AlphaFoldDB" id="A0A0C2XNV7"/>
<name>A0A0C2XNV7_SERVB</name>
<protein>
    <recommendedName>
        <fullName evidence="3">F-box domain-containing protein</fullName>
    </recommendedName>
</protein>
<keyword evidence="2" id="KW-1185">Reference proteome</keyword>
<organism evidence="1 2">
    <name type="scientific">Serendipita vermifera MAFF 305830</name>
    <dbReference type="NCBI Taxonomy" id="933852"/>
    <lineage>
        <taxon>Eukaryota</taxon>
        <taxon>Fungi</taxon>
        <taxon>Dikarya</taxon>
        <taxon>Basidiomycota</taxon>
        <taxon>Agaricomycotina</taxon>
        <taxon>Agaricomycetes</taxon>
        <taxon>Sebacinales</taxon>
        <taxon>Serendipitaceae</taxon>
        <taxon>Serendipita</taxon>
    </lineage>
</organism>
<dbReference type="HOGENOM" id="CLU_605680_0_0_1"/>
<accession>A0A0C2XNV7</accession>
<dbReference type="EMBL" id="KN824284">
    <property type="protein sequence ID" value="KIM30632.1"/>
    <property type="molecule type" value="Genomic_DNA"/>
</dbReference>
<evidence type="ECO:0000313" key="1">
    <source>
        <dbReference type="EMBL" id="KIM30632.1"/>
    </source>
</evidence>
<gene>
    <name evidence="1" type="ORF">M408DRAFT_22108</name>
</gene>
<reference evidence="1 2" key="1">
    <citation type="submission" date="2014-04" db="EMBL/GenBank/DDBJ databases">
        <authorList>
            <consortium name="DOE Joint Genome Institute"/>
            <person name="Kuo A."/>
            <person name="Zuccaro A."/>
            <person name="Kohler A."/>
            <person name="Nagy L.G."/>
            <person name="Floudas D."/>
            <person name="Copeland A."/>
            <person name="Barry K.W."/>
            <person name="Cichocki N."/>
            <person name="Veneault-Fourrey C."/>
            <person name="LaButti K."/>
            <person name="Lindquist E.A."/>
            <person name="Lipzen A."/>
            <person name="Lundell T."/>
            <person name="Morin E."/>
            <person name="Murat C."/>
            <person name="Sun H."/>
            <person name="Tunlid A."/>
            <person name="Henrissat B."/>
            <person name="Grigoriev I.V."/>
            <person name="Hibbett D.S."/>
            <person name="Martin F."/>
            <person name="Nordberg H.P."/>
            <person name="Cantor M.N."/>
            <person name="Hua S.X."/>
        </authorList>
    </citation>
    <scope>NUCLEOTIDE SEQUENCE [LARGE SCALE GENOMIC DNA]</scope>
    <source>
        <strain evidence="1 2">MAFF 305830</strain>
    </source>
</reference>
<dbReference type="OrthoDB" id="10421394at2759"/>
<evidence type="ECO:0008006" key="3">
    <source>
        <dbReference type="Google" id="ProtNLM"/>
    </source>
</evidence>
<dbReference type="Proteomes" id="UP000054097">
    <property type="component" value="Unassembled WGS sequence"/>
</dbReference>
<reference evidence="2" key="2">
    <citation type="submission" date="2015-01" db="EMBL/GenBank/DDBJ databases">
        <title>Evolutionary Origins and Diversification of the Mycorrhizal Mutualists.</title>
        <authorList>
            <consortium name="DOE Joint Genome Institute"/>
            <consortium name="Mycorrhizal Genomics Consortium"/>
            <person name="Kohler A."/>
            <person name="Kuo A."/>
            <person name="Nagy L.G."/>
            <person name="Floudas D."/>
            <person name="Copeland A."/>
            <person name="Barry K.W."/>
            <person name="Cichocki N."/>
            <person name="Veneault-Fourrey C."/>
            <person name="LaButti K."/>
            <person name="Lindquist E.A."/>
            <person name="Lipzen A."/>
            <person name="Lundell T."/>
            <person name="Morin E."/>
            <person name="Murat C."/>
            <person name="Riley R."/>
            <person name="Ohm R."/>
            <person name="Sun H."/>
            <person name="Tunlid A."/>
            <person name="Henrissat B."/>
            <person name="Grigoriev I.V."/>
            <person name="Hibbett D.S."/>
            <person name="Martin F."/>
        </authorList>
    </citation>
    <scope>NUCLEOTIDE SEQUENCE [LARGE SCALE GENOMIC DNA]</scope>
    <source>
        <strain evidence="2">MAFF 305830</strain>
    </source>
</reference>